<sequence>MSTTQSQTPPPITASPPLPTTVQDQLPPNSPLSKVSNPLSPQSSPFNRSPHSSPPCAVTNDSPDDFQTNAASLPVPTLSAQPDSTIPPNVYINGLPPNFPEEQLYNMTKEFGAVLSVRTFTRHVSERPTGYGFVLFQSLDSAQRCIETLRKYRNLHPSLSKQVHKIPGTPYAKVQAPEVITPSKKDSFKSRMEQFKDETSTNLYIEGLPLTIDEPTLAALMAPHKIMSSRLFQTRLSHPPRTIAFVRLESRSAAEETIERLHGRMVRGWNDPGCRISVRFADTAEQRELRRQERLLQGDQSPARLTMAQAALLNMQGSQALSQRNQRFPDASFGSPSPTQTNAATNTYISNLTRESFGRRPDHLNGARNRRTGSVSTSARARNGYTPAEELYLAMHAQRVQARGVPSHLSSSELSSSQVNLPGVASANQMIEHASDFTTPASEPFLAVRDYSYGGQDSGVYDARSLASDLGGLSISRFQPLGRSSPTTITPHLTSTNDRLRPSQAFNNSSNSYENVFDNKKFTGGHVSAFKPTGATKGTDSVSDHRSTYADKQDNTDSPLASPALTYSSHGRTPSTLSPATPFFGTFSGGEGFEGLPAVGSNFKSKERDVANVASSTLEGC</sequence>
<proteinExistence type="predicted"/>
<reference evidence="1" key="2">
    <citation type="journal article" date="2020" name="Nat. Commun.">
        <title>Large-scale genome sequencing of mycorrhizal fungi provides insights into the early evolution of symbiotic traits.</title>
        <authorList>
            <person name="Miyauchi S."/>
            <person name="Kiss E."/>
            <person name="Kuo A."/>
            <person name="Drula E."/>
            <person name="Kohler A."/>
            <person name="Sanchez-Garcia M."/>
            <person name="Morin E."/>
            <person name="Andreopoulos B."/>
            <person name="Barry K.W."/>
            <person name="Bonito G."/>
            <person name="Buee M."/>
            <person name="Carver A."/>
            <person name="Chen C."/>
            <person name="Cichocki N."/>
            <person name="Clum A."/>
            <person name="Culley D."/>
            <person name="Crous P.W."/>
            <person name="Fauchery L."/>
            <person name="Girlanda M."/>
            <person name="Hayes R.D."/>
            <person name="Keri Z."/>
            <person name="LaButti K."/>
            <person name="Lipzen A."/>
            <person name="Lombard V."/>
            <person name="Magnuson J."/>
            <person name="Maillard F."/>
            <person name="Murat C."/>
            <person name="Nolan M."/>
            <person name="Ohm R.A."/>
            <person name="Pangilinan J."/>
            <person name="Pereira M.F."/>
            <person name="Perotto S."/>
            <person name="Peter M."/>
            <person name="Pfister S."/>
            <person name="Riley R."/>
            <person name="Sitrit Y."/>
            <person name="Stielow J.B."/>
            <person name="Szollosi G."/>
            <person name="Zifcakova L."/>
            <person name="Stursova M."/>
            <person name="Spatafora J.W."/>
            <person name="Tedersoo L."/>
            <person name="Vaario L.M."/>
            <person name="Yamada A."/>
            <person name="Yan M."/>
            <person name="Wang P."/>
            <person name="Xu J."/>
            <person name="Bruns T."/>
            <person name="Baldrian P."/>
            <person name="Vilgalys R."/>
            <person name="Dunand C."/>
            <person name="Henrissat B."/>
            <person name="Grigoriev I.V."/>
            <person name="Hibbett D."/>
            <person name="Nagy L.G."/>
            <person name="Martin F.M."/>
        </authorList>
    </citation>
    <scope>NUCLEOTIDE SEQUENCE</scope>
    <source>
        <strain evidence="1">P2</strain>
    </source>
</reference>
<gene>
    <name evidence="1" type="ORF">BDM02DRAFT_2748116</name>
</gene>
<comment type="caution">
    <text evidence="1">The sequence shown here is derived from an EMBL/GenBank/DDBJ whole genome shotgun (WGS) entry which is preliminary data.</text>
</comment>
<protein>
    <submittedName>
        <fullName evidence="1">Uncharacterized protein</fullName>
    </submittedName>
</protein>
<keyword evidence="2" id="KW-1185">Reference proteome</keyword>
<evidence type="ECO:0000313" key="2">
    <source>
        <dbReference type="Proteomes" id="UP000886501"/>
    </source>
</evidence>
<name>A0ACB6ZSA7_THEGA</name>
<accession>A0ACB6ZSA7</accession>
<organism evidence="1 2">
    <name type="scientific">Thelephora ganbajun</name>
    <name type="common">Ganba fungus</name>
    <dbReference type="NCBI Taxonomy" id="370292"/>
    <lineage>
        <taxon>Eukaryota</taxon>
        <taxon>Fungi</taxon>
        <taxon>Dikarya</taxon>
        <taxon>Basidiomycota</taxon>
        <taxon>Agaricomycotina</taxon>
        <taxon>Agaricomycetes</taxon>
        <taxon>Thelephorales</taxon>
        <taxon>Thelephoraceae</taxon>
        <taxon>Thelephora</taxon>
    </lineage>
</organism>
<evidence type="ECO:0000313" key="1">
    <source>
        <dbReference type="EMBL" id="KAF9652459.1"/>
    </source>
</evidence>
<dbReference type="Proteomes" id="UP000886501">
    <property type="component" value="Unassembled WGS sequence"/>
</dbReference>
<dbReference type="EMBL" id="MU117968">
    <property type="protein sequence ID" value="KAF9652459.1"/>
    <property type="molecule type" value="Genomic_DNA"/>
</dbReference>
<reference evidence="1" key="1">
    <citation type="submission" date="2019-10" db="EMBL/GenBank/DDBJ databases">
        <authorList>
            <consortium name="DOE Joint Genome Institute"/>
            <person name="Kuo A."/>
            <person name="Miyauchi S."/>
            <person name="Kiss E."/>
            <person name="Drula E."/>
            <person name="Kohler A."/>
            <person name="Sanchez-Garcia M."/>
            <person name="Andreopoulos B."/>
            <person name="Barry K.W."/>
            <person name="Bonito G."/>
            <person name="Buee M."/>
            <person name="Carver A."/>
            <person name="Chen C."/>
            <person name="Cichocki N."/>
            <person name="Clum A."/>
            <person name="Culley D."/>
            <person name="Crous P.W."/>
            <person name="Fauchery L."/>
            <person name="Girlanda M."/>
            <person name="Hayes R."/>
            <person name="Keri Z."/>
            <person name="Labutti K."/>
            <person name="Lipzen A."/>
            <person name="Lombard V."/>
            <person name="Magnuson J."/>
            <person name="Maillard F."/>
            <person name="Morin E."/>
            <person name="Murat C."/>
            <person name="Nolan M."/>
            <person name="Ohm R."/>
            <person name="Pangilinan J."/>
            <person name="Pereira M."/>
            <person name="Perotto S."/>
            <person name="Peter M."/>
            <person name="Riley R."/>
            <person name="Sitrit Y."/>
            <person name="Stielow B."/>
            <person name="Szollosi G."/>
            <person name="Zifcakova L."/>
            <person name="Stursova M."/>
            <person name="Spatafora J.W."/>
            <person name="Tedersoo L."/>
            <person name="Vaario L.-M."/>
            <person name="Yamada A."/>
            <person name="Yan M."/>
            <person name="Wang P."/>
            <person name="Xu J."/>
            <person name="Bruns T."/>
            <person name="Baldrian P."/>
            <person name="Vilgalys R."/>
            <person name="Henrissat B."/>
            <person name="Grigoriev I.V."/>
            <person name="Hibbett D."/>
            <person name="Nagy L.G."/>
            <person name="Martin F.M."/>
        </authorList>
    </citation>
    <scope>NUCLEOTIDE SEQUENCE</scope>
    <source>
        <strain evidence="1">P2</strain>
    </source>
</reference>